<evidence type="ECO:0000313" key="2">
    <source>
        <dbReference type="EMBL" id="KAK9713951.1"/>
    </source>
</evidence>
<sequence>MNQETSVINVQLKHVNLGTNHTKHRPSRSGSRSYDHLPYPVLTEEDMGPVTVPSITEYEPSTPPPTPVANDRLFEIERIFGKEGSGIRPFEASFVIQEFPGRNNDVGFVKMCNVKLLYVLVFVMGFLFGFFVI</sequence>
<keyword evidence="1" id="KW-0472">Membrane</keyword>
<organism evidence="2 3">
    <name type="scientific">Saponaria officinalis</name>
    <name type="common">Common soapwort</name>
    <name type="synonym">Lychnis saponaria</name>
    <dbReference type="NCBI Taxonomy" id="3572"/>
    <lineage>
        <taxon>Eukaryota</taxon>
        <taxon>Viridiplantae</taxon>
        <taxon>Streptophyta</taxon>
        <taxon>Embryophyta</taxon>
        <taxon>Tracheophyta</taxon>
        <taxon>Spermatophyta</taxon>
        <taxon>Magnoliopsida</taxon>
        <taxon>eudicotyledons</taxon>
        <taxon>Gunneridae</taxon>
        <taxon>Pentapetalae</taxon>
        <taxon>Caryophyllales</taxon>
        <taxon>Caryophyllaceae</taxon>
        <taxon>Caryophylleae</taxon>
        <taxon>Saponaria</taxon>
    </lineage>
</organism>
<evidence type="ECO:0000313" key="3">
    <source>
        <dbReference type="Proteomes" id="UP001443914"/>
    </source>
</evidence>
<dbReference type="EMBL" id="JBDFQZ010000006">
    <property type="protein sequence ID" value="KAK9713951.1"/>
    <property type="molecule type" value="Genomic_DNA"/>
</dbReference>
<protein>
    <submittedName>
        <fullName evidence="2">Uncharacterized protein</fullName>
    </submittedName>
</protein>
<keyword evidence="1" id="KW-1133">Transmembrane helix</keyword>
<feature type="transmembrane region" description="Helical" evidence="1">
    <location>
        <begin position="116"/>
        <end position="132"/>
    </location>
</feature>
<comment type="caution">
    <text evidence="2">The sequence shown here is derived from an EMBL/GenBank/DDBJ whole genome shotgun (WGS) entry which is preliminary data.</text>
</comment>
<gene>
    <name evidence="2" type="ORF">RND81_06G060600</name>
</gene>
<reference evidence="2" key="1">
    <citation type="submission" date="2024-03" db="EMBL/GenBank/DDBJ databases">
        <title>WGS assembly of Saponaria officinalis var. Norfolk2.</title>
        <authorList>
            <person name="Jenkins J."/>
            <person name="Shu S."/>
            <person name="Grimwood J."/>
            <person name="Barry K."/>
            <person name="Goodstein D."/>
            <person name="Schmutz J."/>
            <person name="Leebens-Mack J."/>
            <person name="Osbourn A."/>
        </authorList>
    </citation>
    <scope>NUCLEOTIDE SEQUENCE [LARGE SCALE GENOMIC DNA]</scope>
    <source>
        <strain evidence="2">JIC</strain>
    </source>
</reference>
<keyword evidence="3" id="KW-1185">Reference proteome</keyword>
<evidence type="ECO:0000256" key="1">
    <source>
        <dbReference type="SAM" id="Phobius"/>
    </source>
</evidence>
<keyword evidence="1" id="KW-0812">Transmembrane</keyword>
<dbReference type="Proteomes" id="UP001443914">
    <property type="component" value="Unassembled WGS sequence"/>
</dbReference>
<accession>A0AAW1K826</accession>
<proteinExistence type="predicted"/>
<name>A0AAW1K826_SAPOF</name>
<dbReference type="AlphaFoldDB" id="A0AAW1K826"/>